<evidence type="ECO:0000256" key="4">
    <source>
        <dbReference type="ARBA" id="ARBA00022832"/>
    </source>
</evidence>
<evidence type="ECO:0000256" key="8">
    <source>
        <dbReference type="HAMAP-Rule" id="MF_00101"/>
    </source>
</evidence>
<keyword evidence="2 8" id="KW-0808">Transferase</keyword>
<dbReference type="InterPro" id="IPR037143">
    <property type="entry name" value="4-PPantetheinyl_Trfase_dom_sf"/>
</dbReference>
<keyword evidence="1 8" id="KW-0444">Lipid biosynthesis</keyword>
<evidence type="ECO:0000256" key="7">
    <source>
        <dbReference type="ARBA" id="ARBA00023160"/>
    </source>
</evidence>
<keyword evidence="4 8" id="KW-0276">Fatty acid metabolism</keyword>
<evidence type="ECO:0000256" key="6">
    <source>
        <dbReference type="ARBA" id="ARBA00023098"/>
    </source>
</evidence>
<comment type="cofactor">
    <cofactor evidence="8">
        <name>Mg(2+)</name>
        <dbReference type="ChEBI" id="CHEBI:18420"/>
    </cofactor>
</comment>
<comment type="subcellular location">
    <subcellularLocation>
        <location evidence="8">Cytoplasm</location>
    </subcellularLocation>
</comment>
<evidence type="ECO:0000256" key="1">
    <source>
        <dbReference type="ARBA" id="ARBA00022516"/>
    </source>
</evidence>
<dbReference type="Pfam" id="PF01648">
    <property type="entry name" value="ACPS"/>
    <property type="match status" value="1"/>
</dbReference>
<keyword evidence="11" id="KW-1185">Reference proteome</keyword>
<dbReference type="EMBL" id="JAROCY010000004">
    <property type="protein sequence ID" value="MDF8332517.1"/>
    <property type="molecule type" value="Genomic_DNA"/>
</dbReference>
<organism evidence="10 11">
    <name type="scientific">Novosphingobium cyanobacteriorum</name>
    <dbReference type="NCBI Taxonomy" id="3024215"/>
    <lineage>
        <taxon>Bacteria</taxon>
        <taxon>Pseudomonadati</taxon>
        <taxon>Pseudomonadota</taxon>
        <taxon>Alphaproteobacteria</taxon>
        <taxon>Sphingomonadales</taxon>
        <taxon>Sphingomonadaceae</taxon>
        <taxon>Novosphingobium</taxon>
    </lineage>
</organism>
<keyword evidence="6 8" id="KW-0443">Lipid metabolism</keyword>
<reference evidence="10 11" key="1">
    <citation type="submission" date="2023-03" db="EMBL/GenBank/DDBJ databases">
        <title>Novosphingobium cyanobacteriorum sp. nov., isolated from a eutrophic reservoir during the Microcystis bloom period.</title>
        <authorList>
            <person name="Kang M."/>
            <person name="Le V."/>
            <person name="Ko S.-R."/>
            <person name="Lee S.-A."/>
            <person name="Ahn C.-Y."/>
        </authorList>
    </citation>
    <scope>NUCLEOTIDE SEQUENCE [LARGE SCALE GENOMIC DNA]</scope>
    <source>
        <strain evidence="10 11">HBC54</strain>
    </source>
</reference>
<comment type="caution">
    <text evidence="10">The sequence shown here is derived from an EMBL/GenBank/DDBJ whole genome shotgun (WGS) entry which is preliminary data.</text>
</comment>
<dbReference type="InterPro" id="IPR008278">
    <property type="entry name" value="4-PPantetheinyl_Trfase_dom"/>
</dbReference>
<feature type="binding site" evidence="8">
    <location>
        <position position="58"/>
    </location>
    <ligand>
        <name>Mg(2+)</name>
        <dbReference type="ChEBI" id="CHEBI:18420"/>
    </ligand>
</feature>
<dbReference type="InterPro" id="IPR004568">
    <property type="entry name" value="Ppantetheine-prot_Trfase_dom"/>
</dbReference>
<comment type="function">
    <text evidence="8">Transfers the 4'-phosphopantetheine moiety from coenzyme A to a Ser of acyl-carrier-protein.</text>
</comment>
<comment type="catalytic activity">
    <reaction evidence="8">
        <text>apo-[ACP] + CoA = holo-[ACP] + adenosine 3',5'-bisphosphate + H(+)</text>
        <dbReference type="Rhea" id="RHEA:12068"/>
        <dbReference type="Rhea" id="RHEA-COMP:9685"/>
        <dbReference type="Rhea" id="RHEA-COMP:9690"/>
        <dbReference type="ChEBI" id="CHEBI:15378"/>
        <dbReference type="ChEBI" id="CHEBI:29999"/>
        <dbReference type="ChEBI" id="CHEBI:57287"/>
        <dbReference type="ChEBI" id="CHEBI:58343"/>
        <dbReference type="ChEBI" id="CHEBI:64479"/>
        <dbReference type="EC" id="2.7.8.7"/>
    </reaction>
</comment>
<accession>A0ABT6CFA5</accession>
<dbReference type="NCBIfam" id="TIGR00516">
    <property type="entry name" value="acpS"/>
    <property type="match status" value="1"/>
</dbReference>
<name>A0ABT6CFA5_9SPHN</name>
<keyword evidence="8" id="KW-0963">Cytoplasm</keyword>
<dbReference type="EC" id="2.7.8.7" evidence="8"/>
<feature type="domain" description="4'-phosphopantetheinyl transferase" evidence="9">
    <location>
        <begin position="5"/>
        <end position="100"/>
    </location>
</feature>
<evidence type="ECO:0000259" key="9">
    <source>
        <dbReference type="Pfam" id="PF01648"/>
    </source>
</evidence>
<evidence type="ECO:0000256" key="5">
    <source>
        <dbReference type="ARBA" id="ARBA00022842"/>
    </source>
</evidence>
<evidence type="ECO:0000256" key="3">
    <source>
        <dbReference type="ARBA" id="ARBA00022723"/>
    </source>
</evidence>
<proteinExistence type="inferred from homology"/>
<dbReference type="GO" id="GO:0008897">
    <property type="term" value="F:holo-[acyl-carrier-protein] synthase activity"/>
    <property type="evidence" value="ECO:0007669"/>
    <property type="project" value="UniProtKB-EC"/>
</dbReference>
<comment type="similarity">
    <text evidence="8">Belongs to the P-Pant transferase superfamily. AcpS family.</text>
</comment>
<feature type="binding site" evidence="8">
    <location>
        <position position="8"/>
    </location>
    <ligand>
        <name>Mg(2+)</name>
        <dbReference type="ChEBI" id="CHEBI:18420"/>
    </ligand>
</feature>
<keyword evidence="5 8" id="KW-0460">Magnesium</keyword>
<dbReference type="NCBIfam" id="TIGR00556">
    <property type="entry name" value="pantethn_trn"/>
    <property type="match status" value="1"/>
</dbReference>
<evidence type="ECO:0000256" key="2">
    <source>
        <dbReference type="ARBA" id="ARBA00022679"/>
    </source>
</evidence>
<dbReference type="HAMAP" id="MF_00101">
    <property type="entry name" value="AcpS"/>
    <property type="match status" value="1"/>
</dbReference>
<dbReference type="Gene3D" id="3.90.470.20">
    <property type="entry name" value="4'-phosphopantetheinyl transferase domain"/>
    <property type="match status" value="1"/>
</dbReference>
<gene>
    <name evidence="8 10" type="primary">acpS</name>
    <name evidence="10" type="ORF">POM99_04825</name>
</gene>
<evidence type="ECO:0000313" key="11">
    <source>
        <dbReference type="Proteomes" id="UP001222770"/>
    </source>
</evidence>
<keyword evidence="3 8" id="KW-0479">Metal-binding</keyword>
<protein>
    <recommendedName>
        <fullName evidence="8">Holo-[acyl-carrier-protein] synthase</fullName>
        <shortName evidence="8">Holo-ACP synthase</shortName>
        <ecNumber evidence="8">2.7.8.7</ecNumber>
    </recommendedName>
    <alternativeName>
        <fullName evidence="8">4'-phosphopantetheinyl transferase AcpS</fullName>
    </alternativeName>
</protein>
<keyword evidence="7 8" id="KW-0275">Fatty acid biosynthesis</keyword>
<sequence>MIIGMGSDLCNIERIQNSLARFGERFEQRVFTEIERAKAERRPFTKAGTLAKRFAAKEAFSKAVGTGFKAGVFMKDIGVVNARSGAPTLALTGGAAARLAAITPEGHEAVVHLTLTDDHPWAQAFVVIEARPLPGVAA</sequence>
<dbReference type="SUPFAM" id="SSF56214">
    <property type="entry name" value="4'-phosphopantetheinyl transferase"/>
    <property type="match status" value="1"/>
</dbReference>
<dbReference type="InterPro" id="IPR002582">
    <property type="entry name" value="ACPS"/>
</dbReference>
<dbReference type="RefSeq" id="WP_277275725.1">
    <property type="nucleotide sequence ID" value="NZ_JAROCY010000004.1"/>
</dbReference>
<dbReference type="Proteomes" id="UP001222770">
    <property type="component" value="Unassembled WGS sequence"/>
</dbReference>
<evidence type="ECO:0000313" key="10">
    <source>
        <dbReference type="EMBL" id="MDF8332517.1"/>
    </source>
</evidence>